<dbReference type="RefSeq" id="XP_040609537.1">
    <property type="nucleotide sequence ID" value="XM_040753603.1"/>
</dbReference>
<name>A0ABM2Y3U1_MESAU</name>
<feature type="compositionally biased region" description="Polar residues" evidence="8">
    <location>
        <begin position="78"/>
        <end position="90"/>
    </location>
</feature>
<keyword evidence="4" id="KW-0519">Myristate</keyword>
<evidence type="ECO:0000313" key="10">
    <source>
        <dbReference type="RefSeq" id="XP_040609537.1"/>
    </source>
</evidence>
<feature type="compositionally biased region" description="Basic and acidic residues" evidence="8">
    <location>
        <begin position="266"/>
        <end position="281"/>
    </location>
</feature>
<organism evidence="9 10">
    <name type="scientific">Mesocricetus auratus</name>
    <name type="common">Golden hamster</name>
    <dbReference type="NCBI Taxonomy" id="10036"/>
    <lineage>
        <taxon>Eukaryota</taxon>
        <taxon>Metazoa</taxon>
        <taxon>Chordata</taxon>
        <taxon>Craniata</taxon>
        <taxon>Vertebrata</taxon>
        <taxon>Euteleostomi</taxon>
        <taxon>Mammalia</taxon>
        <taxon>Eutheria</taxon>
        <taxon>Euarchontoglires</taxon>
        <taxon>Glires</taxon>
        <taxon>Rodentia</taxon>
        <taxon>Myomorpha</taxon>
        <taxon>Muroidea</taxon>
        <taxon>Cricetidae</taxon>
        <taxon>Cricetinae</taxon>
        <taxon>Mesocricetus</taxon>
    </lineage>
</organism>
<dbReference type="PANTHER" id="PTHR17601">
    <property type="entry name" value="RAFTLIN-RELATED"/>
    <property type="match status" value="1"/>
</dbReference>
<sequence length="357" mass="39357">MTLSRINAAAKRGMKFVGIISQYYLPSEHCNGTSHDGDAELGLHRRHGSHDNCKSGNDGDVSGHSCASGVEEEPQLESGHQTEGNSSPSYSKPERGGDHKLYMVFNAFDEDSTCWTYQEGILSMKVTRKGAVINTLDANWLELTTFYYKQGLSLVDSFVCWETPKGDHLPKSLEGFFIYEEEGSGVPGSSRKGNDAIVVEQWTVIEGCEIKTDYGPLLHTLAEFGWLLTSVLPTPILRHDSEGNLATKQVVFLQRPAVWSSTAQMPERKASRLLKGEDRNKVGSRSIGLDTNSSHLAQGRAPLEEGPLSPSRECWTKEEQPARSDSFLGFSSSNSVLRELDDGQFDQEEGVTQVTCM</sequence>
<accession>A0ABM2Y3U1</accession>
<keyword evidence="6" id="KW-0564">Palmitate</keyword>
<evidence type="ECO:0000256" key="5">
    <source>
        <dbReference type="ARBA" id="ARBA00023136"/>
    </source>
</evidence>
<evidence type="ECO:0000256" key="1">
    <source>
        <dbReference type="ARBA" id="ARBA00004193"/>
    </source>
</evidence>
<comment type="subcellular location">
    <subcellularLocation>
        <location evidence="1">Cell membrane</location>
        <topology evidence="1">Lipid-anchor</topology>
    </subcellularLocation>
</comment>
<dbReference type="InterPro" id="IPR028169">
    <property type="entry name" value="Raftlin"/>
</dbReference>
<gene>
    <name evidence="10" type="primary">Rftn2</name>
</gene>
<evidence type="ECO:0000256" key="3">
    <source>
        <dbReference type="ARBA" id="ARBA00022475"/>
    </source>
</evidence>
<keyword evidence="9" id="KW-1185">Reference proteome</keyword>
<evidence type="ECO:0000256" key="7">
    <source>
        <dbReference type="ARBA" id="ARBA00023288"/>
    </source>
</evidence>
<proteinExistence type="inferred from homology"/>
<dbReference type="PANTHER" id="PTHR17601:SF1">
    <property type="entry name" value="RAFTLIN-2"/>
    <property type="match status" value="1"/>
</dbReference>
<reference evidence="10" key="1">
    <citation type="submission" date="2025-08" db="UniProtKB">
        <authorList>
            <consortium name="RefSeq"/>
        </authorList>
    </citation>
    <scope>IDENTIFICATION</scope>
    <source>
        <tissue evidence="10">Liver</tissue>
    </source>
</reference>
<dbReference type="Pfam" id="PF15250">
    <property type="entry name" value="Raftlin"/>
    <property type="match status" value="1"/>
</dbReference>
<evidence type="ECO:0000256" key="2">
    <source>
        <dbReference type="ARBA" id="ARBA00006390"/>
    </source>
</evidence>
<feature type="region of interest" description="Disordered" evidence="8">
    <location>
        <begin position="52"/>
        <end position="95"/>
    </location>
</feature>
<evidence type="ECO:0000256" key="4">
    <source>
        <dbReference type="ARBA" id="ARBA00022707"/>
    </source>
</evidence>
<evidence type="ECO:0000256" key="6">
    <source>
        <dbReference type="ARBA" id="ARBA00023139"/>
    </source>
</evidence>
<feature type="region of interest" description="Disordered" evidence="8">
    <location>
        <begin position="263"/>
        <end position="329"/>
    </location>
</feature>
<protein>
    <submittedName>
        <fullName evidence="10">Raftlin-2 isoform X3</fullName>
    </submittedName>
</protein>
<keyword evidence="5" id="KW-0472">Membrane</keyword>
<dbReference type="GeneID" id="101839595"/>
<comment type="similarity">
    <text evidence="2">Belongs to the raftlin family.</text>
</comment>
<keyword evidence="3" id="KW-1003">Cell membrane</keyword>
<dbReference type="Proteomes" id="UP000886700">
    <property type="component" value="Unplaced"/>
</dbReference>
<keyword evidence="7" id="KW-0449">Lipoprotein</keyword>
<evidence type="ECO:0000256" key="8">
    <source>
        <dbReference type="SAM" id="MobiDB-lite"/>
    </source>
</evidence>
<evidence type="ECO:0000313" key="9">
    <source>
        <dbReference type="Proteomes" id="UP000886700"/>
    </source>
</evidence>